<evidence type="ECO:0000259" key="9">
    <source>
        <dbReference type="Pfam" id="PF01636"/>
    </source>
</evidence>
<evidence type="ECO:0000256" key="1">
    <source>
        <dbReference type="ARBA" id="ARBA00004496"/>
    </source>
</evidence>
<keyword evidence="11" id="KW-1185">Reference proteome</keyword>
<evidence type="ECO:0000256" key="2">
    <source>
        <dbReference type="ARBA" id="ARBA00022490"/>
    </source>
</evidence>
<dbReference type="InterPro" id="IPR002575">
    <property type="entry name" value="Aminoglycoside_PTrfase"/>
</dbReference>
<dbReference type="GO" id="GO:0047992">
    <property type="term" value="F:hydroxylysine kinase activity"/>
    <property type="evidence" value="ECO:0007669"/>
    <property type="project" value="UniProtKB-EC"/>
</dbReference>
<dbReference type="Pfam" id="PF01636">
    <property type="entry name" value="APH"/>
    <property type="match status" value="1"/>
</dbReference>
<comment type="function">
    <text evidence="6">Catalyzes the GTP-dependent phosphorylation of 5-hydroxy-L-lysine.</text>
</comment>
<comment type="catalytic activity">
    <reaction evidence="5">
        <text>(5R)-5-hydroxy-L-lysine + GTP = (5R)-5-phosphooxy-L-lysine + GDP + H(+)</text>
        <dbReference type="Rhea" id="RHEA:19049"/>
        <dbReference type="ChEBI" id="CHEBI:15378"/>
        <dbReference type="ChEBI" id="CHEBI:37565"/>
        <dbReference type="ChEBI" id="CHEBI:57882"/>
        <dbReference type="ChEBI" id="CHEBI:58189"/>
        <dbReference type="ChEBI" id="CHEBI:58357"/>
        <dbReference type="EC" id="2.7.1.81"/>
    </reaction>
</comment>
<keyword evidence="4" id="KW-0418">Kinase</keyword>
<gene>
    <name evidence="10" type="ORF">LZD57_15800</name>
</gene>
<reference evidence="10" key="1">
    <citation type="submission" date="2022-01" db="EMBL/GenBank/DDBJ databases">
        <title>Jiella avicenniae sp. nov., a novel endophytic bacterium isolated from bark of Avicennia marina.</title>
        <authorList>
            <person name="Tuo L."/>
        </authorList>
    </citation>
    <scope>NUCLEOTIDE SEQUENCE</scope>
    <source>
        <strain evidence="10">CBK1P-4</strain>
    </source>
</reference>
<evidence type="ECO:0000256" key="7">
    <source>
        <dbReference type="ARBA" id="ARBA00038873"/>
    </source>
</evidence>
<accession>A0A9X1T6L2</accession>
<name>A0A9X1T6L2_9HYPH</name>
<keyword evidence="2" id="KW-0963">Cytoplasm</keyword>
<evidence type="ECO:0000256" key="6">
    <source>
        <dbReference type="ARBA" id="ARBA00037368"/>
    </source>
</evidence>
<keyword evidence="3" id="KW-0808">Transferase</keyword>
<dbReference type="PANTHER" id="PTHR21064:SF1">
    <property type="entry name" value="HYDROXYLYSINE KINASE"/>
    <property type="match status" value="1"/>
</dbReference>
<evidence type="ECO:0000313" key="10">
    <source>
        <dbReference type="EMBL" id="MCE7029455.1"/>
    </source>
</evidence>
<evidence type="ECO:0000256" key="8">
    <source>
        <dbReference type="ARBA" id="ARBA00040505"/>
    </source>
</evidence>
<comment type="subcellular location">
    <subcellularLocation>
        <location evidence="1">Cytoplasm</location>
    </subcellularLocation>
</comment>
<dbReference type="Gene3D" id="3.90.1200.10">
    <property type="match status" value="1"/>
</dbReference>
<protein>
    <recommendedName>
        <fullName evidence="8">Hydroxylysine kinase</fullName>
        <ecNumber evidence="7">2.7.1.81</ecNumber>
    </recommendedName>
</protein>
<dbReference type="EMBL" id="JAJUWU010000016">
    <property type="protein sequence ID" value="MCE7029455.1"/>
    <property type="molecule type" value="Genomic_DNA"/>
</dbReference>
<dbReference type="GO" id="GO:0005737">
    <property type="term" value="C:cytoplasm"/>
    <property type="evidence" value="ECO:0007669"/>
    <property type="project" value="UniProtKB-SubCell"/>
</dbReference>
<dbReference type="PANTHER" id="PTHR21064">
    <property type="entry name" value="AMINOGLYCOSIDE PHOSPHOTRANSFERASE DOMAIN-CONTAINING PROTEIN-RELATED"/>
    <property type="match status" value="1"/>
</dbReference>
<evidence type="ECO:0000256" key="4">
    <source>
        <dbReference type="ARBA" id="ARBA00022777"/>
    </source>
</evidence>
<dbReference type="SUPFAM" id="SSF56112">
    <property type="entry name" value="Protein kinase-like (PK-like)"/>
    <property type="match status" value="1"/>
</dbReference>
<dbReference type="EC" id="2.7.1.81" evidence="7"/>
<dbReference type="InterPro" id="IPR011009">
    <property type="entry name" value="Kinase-like_dom_sf"/>
</dbReference>
<proteinExistence type="predicted"/>
<evidence type="ECO:0000256" key="5">
    <source>
        <dbReference type="ARBA" id="ARBA00036820"/>
    </source>
</evidence>
<organism evidence="10 11">
    <name type="scientific">Jiella avicenniae</name>
    <dbReference type="NCBI Taxonomy" id="2907202"/>
    <lineage>
        <taxon>Bacteria</taxon>
        <taxon>Pseudomonadati</taxon>
        <taxon>Pseudomonadota</taxon>
        <taxon>Alphaproteobacteria</taxon>
        <taxon>Hyphomicrobiales</taxon>
        <taxon>Aurantimonadaceae</taxon>
        <taxon>Jiella</taxon>
    </lineage>
</organism>
<dbReference type="RefSeq" id="WP_233720448.1">
    <property type="nucleotide sequence ID" value="NZ_JAJUWU010000016.1"/>
</dbReference>
<dbReference type="Proteomes" id="UP001139035">
    <property type="component" value="Unassembled WGS sequence"/>
</dbReference>
<dbReference type="AlphaFoldDB" id="A0A9X1T6L2"/>
<comment type="caution">
    <text evidence="10">The sequence shown here is derived from an EMBL/GenBank/DDBJ whole genome shotgun (WGS) entry which is preliminary data.</text>
</comment>
<evidence type="ECO:0000313" key="11">
    <source>
        <dbReference type="Proteomes" id="UP001139035"/>
    </source>
</evidence>
<dbReference type="InterPro" id="IPR050249">
    <property type="entry name" value="Pseudomonas-type_ThrB"/>
</dbReference>
<evidence type="ECO:0000256" key="3">
    <source>
        <dbReference type="ARBA" id="ARBA00022679"/>
    </source>
</evidence>
<feature type="domain" description="Aminoglycoside phosphotransferase" evidence="9">
    <location>
        <begin position="135"/>
        <end position="358"/>
    </location>
</feature>
<sequence length="435" mass="47559">MASDALRLSCGNIYQNPDTARCVFEKIAVLRVFRTLSILARFCGISCCLNVIGRSARCCRVNLFGVAPAATSRPSSREGSKRPMTLADAAGAPATFTVMTPRFTSAEIRALLWDHYGTEGELRTLASERDLTMGVEASDGRRFVLKIANSAENPEVVRFQNAAFVHIADVAPALPVARVVGTLQGRREVVALADGEEHMVRLLTYLPGNVLASVERTATHVPAIGRLLGELSLALSTFSRPAPGDEILWDMQRAPKLRSLAPSIANPDLRRRVEAILARFDAEIAPRQASLERQIVHNDFNPSNLLVAEDEPGRIVGILDFGDMLEAPRIFDVAVACSYHVPAEGPPLGFATMLLSAYHAVHPLAAEEIPLLFDLIATRHAMTIAISEWRARRHPENAAYVLRNHGNAARAIERFATIRREDAVAELERACHSPD</sequence>